<keyword evidence="1" id="KW-1133">Transmembrane helix</keyword>
<dbReference type="EMBL" id="UINC01194351">
    <property type="protein sequence ID" value="SVE10396.1"/>
    <property type="molecule type" value="Genomic_DNA"/>
</dbReference>
<evidence type="ECO:0008006" key="3">
    <source>
        <dbReference type="Google" id="ProtNLM"/>
    </source>
</evidence>
<evidence type="ECO:0000313" key="2">
    <source>
        <dbReference type="EMBL" id="SVE10396.1"/>
    </source>
</evidence>
<evidence type="ECO:0000256" key="1">
    <source>
        <dbReference type="SAM" id="Phobius"/>
    </source>
</evidence>
<feature type="transmembrane region" description="Helical" evidence="1">
    <location>
        <begin position="143"/>
        <end position="163"/>
    </location>
</feature>
<proteinExistence type="predicted"/>
<dbReference type="GO" id="GO:0005886">
    <property type="term" value="C:plasma membrane"/>
    <property type="evidence" value="ECO:0007669"/>
    <property type="project" value="UniProtKB-SubCell"/>
</dbReference>
<keyword evidence="1" id="KW-0812">Transmembrane</keyword>
<feature type="transmembrane region" description="Helical" evidence="1">
    <location>
        <begin position="61"/>
        <end position="79"/>
    </location>
</feature>
<reference evidence="2" key="1">
    <citation type="submission" date="2018-05" db="EMBL/GenBank/DDBJ databases">
        <authorList>
            <person name="Lanie J.A."/>
            <person name="Ng W.-L."/>
            <person name="Kazmierczak K.M."/>
            <person name="Andrzejewski T.M."/>
            <person name="Davidsen T.M."/>
            <person name="Wayne K.J."/>
            <person name="Tettelin H."/>
            <person name="Glass J.I."/>
            <person name="Rusch D."/>
            <person name="Podicherti R."/>
            <person name="Tsui H.-C.T."/>
            <person name="Winkler M.E."/>
        </authorList>
    </citation>
    <scope>NUCLEOTIDE SEQUENCE</scope>
</reference>
<dbReference type="GO" id="GO:0140359">
    <property type="term" value="F:ABC-type transporter activity"/>
    <property type="evidence" value="ECO:0007669"/>
    <property type="project" value="InterPro"/>
</dbReference>
<name>A0A383AR61_9ZZZZ</name>
<feature type="transmembrane region" description="Helical" evidence="1">
    <location>
        <begin position="109"/>
        <end position="131"/>
    </location>
</feature>
<dbReference type="PANTHER" id="PTHR43471:SF10">
    <property type="entry name" value="SLL1107 PROTEIN"/>
    <property type="match status" value="1"/>
</dbReference>
<dbReference type="AlphaFoldDB" id="A0A383AR61"/>
<organism evidence="2">
    <name type="scientific">marine metagenome</name>
    <dbReference type="NCBI Taxonomy" id="408172"/>
    <lineage>
        <taxon>unclassified sequences</taxon>
        <taxon>metagenomes</taxon>
        <taxon>ecological metagenomes</taxon>
    </lineage>
</organism>
<sequence>MRQISIIAINAFMELVRQPVFLLLFTLSPMLCVGLALFDYFGFGGTSTGPVNFDIKMVKDGALTVTLFSGLAAAVLCATSSISREIETGTALAVLSKPVGRLHFLLGKYLGIIGALSVGTYLNLISVLLASRMASDAYANFDIVGTITFLIFISLAYLAGALVNYFLHKPFVPITVGYLTIALTVGFF</sequence>
<feature type="transmembrane region" description="Helical" evidence="1">
    <location>
        <begin position="170"/>
        <end position="187"/>
    </location>
</feature>
<keyword evidence="1" id="KW-0472">Membrane</keyword>
<feature type="non-terminal residue" evidence="2">
    <location>
        <position position="188"/>
    </location>
</feature>
<dbReference type="PANTHER" id="PTHR43471">
    <property type="entry name" value="ABC TRANSPORTER PERMEASE"/>
    <property type="match status" value="1"/>
</dbReference>
<feature type="transmembrane region" description="Helical" evidence="1">
    <location>
        <begin position="20"/>
        <end position="41"/>
    </location>
</feature>
<dbReference type="Pfam" id="PF12679">
    <property type="entry name" value="ABC2_membrane_2"/>
    <property type="match status" value="1"/>
</dbReference>
<gene>
    <name evidence="2" type="ORF">METZ01_LOCUS463250</name>
</gene>
<protein>
    <recommendedName>
        <fullName evidence="3">ABC-2 type transporter domain-containing protein</fullName>
    </recommendedName>
</protein>
<accession>A0A383AR61</accession>